<name>A0A934USH9_9BURK</name>
<dbReference type="InterPro" id="IPR029063">
    <property type="entry name" value="SAM-dependent_MTases_sf"/>
</dbReference>
<dbReference type="CDD" id="cd02440">
    <property type="entry name" value="AdoMet_MTases"/>
    <property type="match status" value="1"/>
</dbReference>
<accession>A0A934USH9</accession>
<reference evidence="1" key="1">
    <citation type="submission" date="2020-12" db="EMBL/GenBank/DDBJ databases">
        <title>Ramlibacter sp. nov., isolated from a freshwater alga, Cryptomonas.</title>
        <authorList>
            <person name="Kim H.M."/>
            <person name="Jeon C.O."/>
        </authorList>
    </citation>
    <scope>NUCLEOTIDE SEQUENCE</scope>
    <source>
        <strain evidence="1">CrO1</strain>
    </source>
</reference>
<proteinExistence type="predicted"/>
<dbReference type="Gene3D" id="3.40.50.150">
    <property type="entry name" value="Vaccinia Virus protein VP39"/>
    <property type="match status" value="1"/>
</dbReference>
<sequence length="200" mass="21495">MAMLPHSPAADRNKEPILAQLQAILGERGTILEIASGTGQHAAWFAAGLPGWTWQPTDADPEMLPAIAERATEAGLSNVLPPQALDVTRPWPAFAQKFDAIFCANMLHIAPWQACIGLMAGAARHLATGGLLVTYGPYFERDVAPAPSNLAFDASLRERDPAWGIRELDEVVAEAARNGLVLAQRQAMPANNLLLVFRLA</sequence>
<dbReference type="RefSeq" id="WP_200788692.1">
    <property type="nucleotide sequence ID" value="NZ_JAEDAO010000001.1"/>
</dbReference>
<dbReference type="SUPFAM" id="SSF53335">
    <property type="entry name" value="S-adenosyl-L-methionine-dependent methyltransferases"/>
    <property type="match status" value="1"/>
</dbReference>
<keyword evidence="2" id="KW-1185">Reference proteome</keyword>
<dbReference type="Pfam" id="PF06080">
    <property type="entry name" value="DUF938"/>
    <property type="match status" value="1"/>
</dbReference>
<evidence type="ECO:0000313" key="2">
    <source>
        <dbReference type="Proteomes" id="UP000617041"/>
    </source>
</evidence>
<protein>
    <submittedName>
        <fullName evidence="1">DUF938 domain-containing protein</fullName>
    </submittedName>
</protein>
<dbReference type="InterPro" id="IPR010342">
    <property type="entry name" value="DUF938"/>
</dbReference>
<dbReference type="PANTHER" id="PTHR20974">
    <property type="entry name" value="UPF0585 PROTEIN CG18661"/>
    <property type="match status" value="1"/>
</dbReference>
<dbReference type="EMBL" id="JAEDAO010000001">
    <property type="protein sequence ID" value="MBK0393743.1"/>
    <property type="molecule type" value="Genomic_DNA"/>
</dbReference>
<comment type="caution">
    <text evidence="1">The sequence shown here is derived from an EMBL/GenBank/DDBJ whole genome shotgun (WGS) entry which is preliminary data.</text>
</comment>
<evidence type="ECO:0000313" key="1">
    <source>
        <dbReference type="EMBL" id="MBK0393743.1"/>
    </source>
</evidence>
<dbReference type="AlphaFoldDB" id="A0A934USH9"/>
<dbReference type="Proteomes" id="UP000617041">
    <property type="component" value="Unassembled WGS sequence"/>
</dbReference>
<gene>
    <name evidence="1" type="ORF">I8E28_14185</name>
</gene>
<dbReference type="PANTHER" id="PTHR20974:SF0">
    <property type="entry name" value="UPF0585 PROTEIN CG18661"/>
    <property type="match status" value="1"/>
</dbReference>
<organism evidence="1 2">
    <name type="scientific">Ramlibacter algicola</name>
    <dbReference type="NCBI Taxonomy" id="2795217"/>
    <lineage>
        <taxon>Bacteria</taxon>
        <taxon>Pseudomonadati</taxon>
        <taxon>Pseudomonadota</taxon>
        <taxon>Betaproteobacteria</taxon>
        <taxon>Burkholderiales</taxon>
        <taxon>Comamonadaceae</taxon>
        <taxon>Ramlibacter</taxon>
    </lineage>
</organism>